<evidence type="ECO:0000256" key="2">
    <source>
        <dbReference type="ARBA" id="ARBA00022525"/>
    </source>
</evidence>
<accession>A0A316DFM4</accession>
<dbReference type="RefSeq" id="WP_310588796.1">
    <property type="nucleotide sequence ID" value="NZ_QGGO01000041.1"/>
</dbReference>
<feature type="compositionally biased region" description="Polar residues" evidence="4">
    <location>
        <begin position="46"/>
        <end position="56"/>
    </location>
</feature>
<keyword evidence="3" id="KW-0732">Signal</keyword>
<feature type="domain" description="SD-repeat containing protein B" evidence="5">
    <location>
        <begin position="88"/>
        <end position="204"/>
    </location>
</feature>
<evidence type="ECO:0000259" key="5">
    <source>
        <dbReference type="Pfam" id="PF17210"/>
    </source>
</evidence>
<evidence type="ECO:0000256" key="3">
    <source>
        <dbReference type="ARBA" id="ARBA00022729"/>
    </source>
</evidence>
<feature type="region of interest" description="Disordered" evidence="4">
    <location>
        <begin position="46"/>
        <end position="79"/>
    </location>
</feature>
<evidence type="ECO:0000256" key="4">
    <source>
        <dbReference type="SAM" id="MobiDB-lite"/>
    </source>
</evidence>
<feature type="non-terminal residue" evidence="6">
    <location>
        <position position="1"/>
    </location>
</feature>
<sequence length="475" mass="50448">VKIDSTITDASGKYLFDSLVAGTYSVQFVKPVGVDFVNQNVGVESTDSDVNPTTGKSDPVVIDTTKPIGDPARNNRDVDAGIKPAYGSIGDFVWTDVNNDGIQVPSELPIPGVKVYLYNGAGTVKLDSAITDANGKYLFDSLLTGTYKVKFVAPTGTIPAKQNVGNDLMDSDANKLGWSQVVTINTALLPSDTLRNNPNVDAGFVPVGSLGDYVWFDTNKDGLQTSGEPAVKGVKVYLINGTTGAKLDSTVTDTNGKYLFDSLLSGSYKVQFVAPKDTNFTTKGTTPTSGLDSNPNATTGLTDAVTIDTSFPLGNAARDNRSVDAGLTVNLGSIAGKTFDDNDKSGTQNAGDTDRSGVKVYLYKETTPGVFVKVDEVVTDSQGNYKFNNLTSANYQVQFNKPTGSTYTTPNVGDDTKDSDANPADGRTGIININTNLPETDLGRNSKYNDAGFTPIPDNCKDEICVPFEIKKVKK</sequence>
<dbReference type="InterPro" id="IPR013783">
    <property type="entry name" value="Ig-like_fold"/>
</dbReference>
<name>A0A316DFM4_9BACT</name>
<dbReference type="Proteomes" id="UP000245489">
    <property type="component" value="Unassembled WGS sequence"/>
</dbReference>
<evidence type="ECO:0000313" key="7">
    <source>
        <dbReference type="Proteomes" id="UP000245489"/>
    </source>
</evidence>
<dbReference type="InterPro" id="IPR033764">
    <property type="entry name" value="Sdr_B"/>
</dbReference>
<dbReference type="AlphaFoldDB" id="A0A316DFM4"/>
<evidence type="ECO:0000256" key="1">
    <source>
        <dbReference type="ARBA" id="ARBA00004613"/>
    </source>
</evidence>
<reference evidence="6 7" key="1">
    <citation type="submission" date="2018-05" db="EMBL/GenBank/DDBJ databases">
        <title>Genomic Encyclopedia of Archaeal and Bacterial Type Strains, Phase II (KMG-II): from individual species to whole genera.</title>
        <authorList>
            <person name="Goeker M."/>
        </authorList>
    </citation>
    <scope>NUCLEOTIDE SEQUENCE [LARGE SCALE GENOMIC DNA]</scope>
    <source>
        <strain evidence="6 7">DSM 22214</strain>
    </source>
</reference>
<feature type="domain" description="SD-repeat containing protein B" evidence="5">
    <location>
        <begin position="3"/>
        <end position="82"/>
    </location>
</feature>
<feature type="domain" description="SD-repeat containing protein B" evidence="5">
    <location>
        <begin position="209"/>
        <end position="326"/>
    </location>
</feature>
<feature type="domain" description="SD-repeat containing protein B" evidence="5">
    <location>
        <begin position="336"/>
        <end position="436"/>
    </location>
</feature>
<dbReference type="GO" id="GO:0005576">
    <property type="term" value="C:extracellular region"/>
    <property type="evidence" value="ECO:0007669"/>
    <property type="project" value="UniProtKB-SubCell"/>
</dbReference>
<evidence type="ECO:0000313" key="6">
    <source>
        <dbReference type="EMBL" id="PWK16884.1"/>
    </source>
</evidence>
<dbReference type="InterPro" id="IPR051417">
    <property type="entry name" value="SDr/BOS_complex"/>
</dbReference>
<feature type="compositionally biased region" description="Polar residues" evidence="4">
    <location>
        <begin position="401"/>
        <end position="411"/>
    </location>
</feature>
<comment type="caution">
    <text evidence="6">The sequence shown here is derived from an EMBL/GenBank/DDBJ whole genome shotgun (WGS) entry which is preliminary data.</text>
</comment>
<dbReference type="SUPFAM" id="SSF49478">
    <property type="entry name" value="Cna protein B-type domain"/>
    <property type="match status" value="1"/>
</dbReference>
<dbReference type="SUPFAM" id="SSF117074">
    <property type="entry name" value="Hypothetical protein PA1324"/>
    <property type="match status" value="3"/>
</dbReference>
<gene>
    <name evidence="6" type="ORF">LV89_04636</name>
</gene>
<dbReference type="PANTHER" id="PTHR23303:SF15">
    <property type="entry name" value="COLOSSIN-A"/>
    <property type="match status" value="1"/>
</dbReference>
<dbReference type="EMBL" id="QGGO01000041">
    <property type="protein sequence ID" value="PWK16884.1"/>
    <property type="molecule type" value="Genomic_DNA"/>
</dbReference>
<comment type="subcellular location">
    <subcellularLocation>
        <location evidence="1">Secreted</location>
    </subcellularLocation>
</comment>
<feature type="region of interest" description="Disordered" evidence="4">
    <location>
        <begin position="401"/>
        <end position="427"/>
    </location>
</feature>
<protein>
    <submittedName>
        <fullName evidence="6">SdrD B-like protein</fullName>
    </submittedName>
</protein>
<dbReference type="Gene3D" id="2.60.40.10">
    <property type="entry name" value="Immunoglobulins"/>
    <property type="match status" value="4"/>
</dbReference>
<proteinExistence type="predicted"/>
<dbReference type="Pfam" id="PF17210">
    <property type="entry name" value="SdrD_B"/>
    <property type="match status" value="4"/>
</dbReference>
<dbReference type="PANTHER" id="PTHR23303">
    <property type="entry name" value="CARBOXYPEPTIDASE REGULATORY REGION-CONTAINING"/>
    <property type="match status" value="1"/>
</dbReference>
<keyword evidence="2" id="KW-0964">Secreted</keyword>
<keyword evidence="7" id="KW-1185">Reference proteome</keyword>
<organism evidence="6 7">
    <name type="scientific">Arcicella aurantiaca</name>
    <dbReference type="NCBI Taxonomy" id="591202"/>
    <lineage>
        <taxon>Bacteria</taxon>
        <taxon>Pseudomonadati</taxon>
        <taxon>Bacteroidota</taxon>
        <taxon>Cytophagia</taxon>
        <taxon>Cytophagales</taxon>
        <taxon>Flectobacillaceae</taxon>
        <taxon>Arcicella</taxon>
    </lineage>
</organism>